<feature type="non-terminal residue" evidence="2">
    <location>
        <position position="1"/>
    </location>
</feature>
<dbReference type="EMBL" id="GDID01007801">
    <property type="protein sequence ID" value="JAP88805.1"/>
    <property type="molecule type" value="Transcribed_RNA"/>
</dbReference>
<gene>
    <name evidence="2" type="ORF">TPC1_31700</name>
</gene>
<keyword evidence="1" id="KW-1133">Transmembrane helix</keyword>
<evidence type="ECO:0000313" key="2">
    <source>
        <dbReference type="EMBL" id="JAP88805.1"/>
    </source>
</evidence>
<evidence type="ECO:0000256" key="1">
    <source>
        <dbReference type="SAM" id="Phobius"/>
    </source>
</evidence>
<name>A0A146JYK4_9EUKA</name>
<organism evidence="2">
    <name type="scientific">Trepomonas sp. PC1</name>
    <dbReference type="NCBI Taxonomy" id="1076344"/>
    <lineage>
        <taxon>Eukaryota</taxon>
        <taxon>Metamonada</taxon>
        <taxon>Diplomonadida</taxon>
        <taxon>Hexamitidae</taxon>
        <taxon>Hexamitinae</taxon>
        <taxon>Trepomonas</taxon>
    </lineage>
</organism>
<evidence type="ECO:0008006" key="3">
    <source>
        <dbReference type="Google" id="ProtNLM"/>
    </source>
</evidence>
<keyword evidence="1" id="KW-0812">Transmembrane</keyword>
<feature type="transmembrane region" description="Helical" evidence="1">
    <location>
        <begin position="30"/>
        <end position="50"/>
    </location>
</feature>
<reference evidence="2" key="1">
    <citation type="submission" date="2015-07" db="EMBL/GenBank/DDBJ databases">
        <title>Adaptation to a free-living lifestyle via gene acquisitions in the diplomonad Trepomonas sp. PC1.</title>
        <authorList>
            <person name="Xu F."/>
            <person name="Jerlstrom-Hultqvist J."/>
            <person name="Kolisko M."/>
            <person name="Simpson A.G.B."/>
            <person name="Roger A.J."/>
            <person name="Svard S.G."/>
            <person name="Andersson J.O."/>
        </authorList>
    </citation>
    <scope>NUCLEOTIDE SEQUENCE</scope>
    <source>
        <strain evidence="2">PC1</strain>
    </source>
</reference>
<keyword evidence="1" id="KW-0472">Membrane</keyword>
<accession>A0A146JYK4</accession>
<dbReference type="AlphaFoldDB" id="A0A146JYK4"/>
<protein>
    <recommendedName>
        <fullName evidence="3">Transmembrane protein</fullName>
    </recommendedName>
</protein>
<sequence>KNLTQRTSKMMQFFDTIEQQNQNQKIKANLIFILCLAFVPIIIAAFLISLKMIAKKNQNIKFYTIVMPKQLTPGRHSTMFQSPFILSESASFSQLDEDIDVDAALQVLQIGKSEDLPIYLFKDDYKVKWDNIYLKYNNMNKKINLFYLIKTAQINQRQKDNGQFSYSFQPYCYPQQYATLLNQIIHQDSYLQMIKLFNGAICNFNSNQFIIDKNEQKPILIPSIVCTSINLMSSRSKTQSKTSTTNALSSTLSKKVSNIHSTLPELIDMLQIPIILDDVNDFCQRDYDFDEYYINKINIKEHIIHENIGQLLSQVYLQ</sequence>
<proteinExistence type="predicted"/>